<feature type="transmembrane region" description="Helical" evidence="1">
    <location>
        <begin position="150"/>
        <end position="171"/>
    </location>
</feature>
<keyword evidence="1" id="KW-1133">Transmembrane helix</keyword>
<sequence>MNNGVSLSTVIKTEFLKLKKCKILWCMPLCSLFPNILVFSMYAVNKKFPIVVWKDYFTTNEMLVNVMLGIAFFSVLAGYIYSREYRENTVNSMFTYPINRMQFFISKLVVVLILISITLISSFILAMLLGLTIKHEPLTFSILLYNGKTYIFMIIMHFALIPIVAFLAIYYKSIVPPIILGVGATTVSLIIMNTPFNTLFPWTIPTILSPHENGRTYTNYALGIIVLCTTFIIGTILSIRSIKKDVQ</sequence>
<dbReference type="AlphaFoldDB" id="A0A1J0GHN9"/>
<dbReference type="OrthoDB" id="4336274at2"/>
<keyword evidence="1" id="KW-0812">Transmembrane</keyword>
<dbReference type="RefSeq" id="WP_071613126.1">
    <property type="nucleotide sequence ID" value="NZ_CP015756.1"/>
</dbReference>
<dbReference type="CDD" id="cd21809">
    <property type="entry name" value="ABC-2_lan_permease-like"/>
    <property type="match status" value="1"/>
</dbReference>
<feature type="transmembrane region" description="Helical" evidence="1">
    <location>
        <begin position="103"/>
        <end position="130"/>
    </location>
</feature>
<evidence type="ECO:0000313" key="3">
    <source>
        <dbReference type="Proteomes" id="UP000182569"/>
    </source>
</evidence>
<protein>
    <recommendedName>
        <fullName evidence="4">ABC transporter permease</fullName>
    </recommendedName>
</protein>
<feature type="transmembrane region" description="Helical" evidence="1">
    <location>
        <begin position="21"/>
        <end position="42"/>
    </location>
</feature>
<feature type="transmembrane region" description="Helical" evidence="1">
    <location>
        <begin position="62"/>
        <end position="82"/>
    </location>
</feature>
<evidence type="ECO:0000256" key="1">
    <source>
        <dbReference type="SAM" id="Phobius"/>
    </source>
</evidence>
<reference evidence="3" key="1">
    <citation type="journal article" date="2016" name="Front. Microbiol.">
        <title>Complete Genome Sequence of Clostridium estertheticum DSM 8809, a Microbe Identified in Spoiled Vacuum Packed Beef.</title>
        <authorList>
            <person name="Yu Z."/>
            <person name="Gunn L."/>
            <person name="Brennan E."/>
            <person name="Reid R."/>
            <person name="Wall P.G."/>
            <person name="Gaora O.P."/>
            <person name="Hurley D."/>
            <person name="Bolton D."/>
            <person name="Fanning S."/>
        </authorList>
    </citation>
    <scope>NUCLEOTIDE SEQUENCE [LARGE SCALE GENOMIC DNA]</scope>
    <source>
        <strain evidence="3">DSM 8809</strain>
    </source>
</reference>
<dbReference type="EMBL" id="CP015756">
    <property type="protein sequence ID" value="APC40835.1"/>
    <property type="molecule type" value="Genomic_DNA"/>
</dbReference>
<accession>A0A1J0GHN9</accession>
<dbReference type="Proteomes" id="UP000182569">
    <property type="component" value="Chromosome"/>
</dbReference>
<feature type="transmembrane region" description="Helical" evidence="1">
    <location>
        <begin position="220"/>
        <end position="239"/>
    </location>
</feature>
<dbReference type="STRING" id="1552.A7L45_12510"/>
<organism evidence="2 3">
    <name type="scientific">Clostridium estertheticum subsp. estertheticum</name>
    <dbReference type="NCBI Taxonomy" id="1552"/>
    <lineage>
        <taxon>Bacteria</taxon>
        <taxon>Bacillati</taxon>
        <taxon>Bacillota</taxon>
        <taxon>Clostridia</taxon>
        <taxon>Eubacteriales</taxon>
        <taxon>Clostridiaceae</taxon>
        <taxon>Clostridium</taxon>
    </lineage>
</organism>
<proteinExistence type="predicted"/>
<gene>
    <name evidence="2" type="ORF">A7L45_12510</name>
</gene>
<keyword evidence="3" id="KW-1185">Reference proteome</keyword>
<evidence type="ECO:0000313" key="2">
    <source>
        <dbReference type="EMBL" id="APC40835.1"/>
    </source>
</evidence>
<keyword evidence="1" id="KW-0472">Membrane</keyword>
<feature type="transmembrane region" description="Helical" evidence="1">
    <location>
        <begin position="178"/>
        <end position="200"/>
    </location>
</feature>
<evidence type="ECO:0008006" key="4">
    <source>
        <dbReference type="Google" id="ProtNLM"/>
    </source>
</evidence>
<dbReference type="KEGG" id="ceu:A7L45_12510"/>
<dbReference type="Pfam" id="PF12730">
    <property type="entry name" value="ABC2_membrane_4"/>
    <property type="match status" value="1"/>
</dbReference>
<name>A0A1J0GHN9_9CLOT</name>